<evidence type="ECO:0008006" key="3">
    <source>
        <dbReference type="Google" id="ProtNLM"/>
    </source>
</evidence>
<sequence>MRKSLLSVAVAATILSGCGGSDSDKNDDDGKNLDGKVTVQVIDGYLSNAEVCVDKNSNFVCDTGEALSDRTNDKGQVTLSASDSQYPLIARIIAGETSDSDHPGFVWQNAELLAEAGNQLLTPFSTLAQLNKQTLASYAAELNLDASLLSQDYVALKSTNAEAKKIHLYARTITKMLGETLAFNDLESQKVQIQALKGHIQGLENNNVDLDTVDLTVNKEGVVTQTERVKGLQTFLEGHGTLYLPSPNTAGNVAHQLRFEAGKITESSFGWIDIGTAYQVSDMSLSVDSQPVAKADFLYLSNDFALGYFYHDPSNKLLSVWLSEEDYQSRSTNLTKEDLINHTWYHLRDLAEYQSGEDAPPVPALTELTFISDSVVMVKPFGKTAFQASWRFEQVQITPPPGEPDYDLQSINIFYGDAPLDPLLGNEELMSITTSFTRGDLMLFEQEYKPLFPLTVIMTKNKALAEAIYTRWKP</sequence>
<organism evidence="1 2">
    <name type="scientific">Photobacterium halotolerans</name>
    <dbReference type="NCBI Taxonomy" id="265726"/>
    <lineage>
        <taxon>Bacteria</taxon>
        <taxon>Pseudomonadati</taxon>
        <taxon>Pseudomonadota</taxon>
        <taxon>Gammaproteobacteria</taxon>
        <taxon>Vibrionales</taxon>
        <taxon>Vibrionaceae</taxon>
        <taxon>Photobacterium</taxon>
    </lineage>
</organism>
<comment type="caution">
    <text evidence="1">The sequence shown here is derived from an EMBL/GenBank/DDBJ whole genome shotgun (WGS) entry which is preliminary data.</text>
</comment>
<evidence type="ECO:0000313" key="1">
    <source>
        <dbReference type="EMBL" id="KKC99200.1"/>
    </source>
</evidence>
<proteinExistence type="predicted"/>
<dbReference type="Proteomes" id="UP000033633">
    <property type="component" value="Unassembled WGS sequence"/>
</dbReference>
<dbReference type="AlphaFoldDB" id="A0A0F5VAK6"/>
<dbReference type="STRING" id="265726.KY46_13945"/>
<gene>
    <name evidence="1" type="ORF">KY46_13945</name>
</gene>
<protein>
    <recommendedName>
        <fullName evidence="3">Lipoprotein</fullName>
    </recommendedName>
</protein>
<name>A0A0F5VAK6_9GAMM</name>
<dbReference type="PATRIC" id="fig|265726.11.peg.1028"/>
<accession>A0A0F5VAK6</accession>
<dbReference type="OrthoDB" id="5897571at2"/>
<evidence type="ECO:0000313" key="2">
    <source>
        <dbReference type="Proteomes" id="UP000033633"/>
    </source>
</evidence>
<reference evidence="1 2" key="1">
    <citation type="submission" date="2014-12" db="EMBL/GenBank/DDBJ databases">
        <title>Mercury Reductase activity and rhizosphere competence traits in the genome of root associated Photobacterium halotolerans MELD1.</title>
        <authorList>
            <person name="Mathew D.C."/>
            <person name="Huang C.-C."/>
        </authorList>
    </citation>
    <scope>NUCLEOTIDE SEQUENCE [LARGE SCALE GENOMIC DNA]</scope>
    <source>
        <strain evidence="1 2">MELD1</strain>
    </source>
</reference>
<dbReference type="PROSITE" id="PS51257">
    <property type="entry name" value="PROKAR_LIPOPROTEIN"/>
    <property type="match status" value="1"/>
</dbReference>
<dbReference type="RefSeq" id="WP_046221256.1">
    <property type="nucleotide sequence ID" value="NZ_JWYV01000012.1"/>
</dbReference>
<keyword evidence="2" id="KW-1185">Reference proteome</keyword>
<dbReference type="EMBL" id="JWYV01000012">
    <property type="protein sequence ID" value="KKC99200.1"/>
    <property type="molecule type" value="Genomic_DNA"/>
</dbReference>